<evidence type="ECO:0000256" key="2">
    <source>
        <dbReference type="ARBA" id="ARBA00009950"/>
    </source>
</evidence>
<dbReference type="EMBL" id="ONZQ02000007">
    <property type="protein sequence ID" value="SPO02856.1"/>
    <property type="molecule type" value="Genomic_DNA"/>
</dbReference>
<evidence type="ECO:0000256" key="1">
    <source>
        <dbReference type="ARBA" id="ARBA00004477"/>
    </source>
</evidence>
<dbReference type="Proteomes" id="UP001187682">
    <property type="component" value="Unassembled WGS sequence"/>
</dbReference>
<dbReference type="GO" id="GO:0005773">
    <property type="term" value="C:vacuole"/>
    <property type="evidence" value="ECO:0007669"/>
    <property type="project" value="GOC"/>
</dbReference>
<evidence type="ECO:0000256" key="8">
    <source>
        <dbReference type="SAM" id="Phobius"/>
    </source>
</evidence>
<evidence type="ECO:0000313" key="10">
    <source>
        <dbReference type="Proteomes" id="UP001187682"/>
    </source>
</evidence>
<accession>A0AAE8MY27</accession>
<proteinExistence type="inferred from homology"/>
<evidence type="ECO:0000256" key="4">
    <source>
        <dbReference type="ARBA" id="ARBA00022824"/>
    </source>
</evidence>
<keyword evidence="6 8" id="KW-0472">Membrane</keyword>
<organism evidence="9 10">
    <name type="scientific">Cephalotrichum gorgonifer</name>
    <dbReference type="NCBI Taxonomy" id="2041049"/>
    <lineage>
        <taxon>Eukaryota</taxon>
        <taxon>Fungi</taxon>
        <taxon>Dikarya</taxon>
        <taxon>Ascomycota</taxon>
        <taxon>Pezizomycotina</taxon>
        <taxon>Sordariomycetes</taxon>
        <taxon>Hypocreomycetidae</taxon>
        <taxon>Microascales</taxon>
        <taxon>Microascaceae</taxon>
        <taxon>Cephalotrichum</taxon>
    </lineage>
</organism>
<comment type="similarity">
    <text evidence="2">Belongs to the TMEM208 family.</text>
</comment>
<feature type="region of interest" description="Disordered" evidence="7">
    <location>
        <begin position="148"/>
        <end position="169"/>
    </location>
</feature>
<evidence type="ECO:0000313" key="9">
    <source>
        <dbReference type="EMBL" id="SPO02856.1"/>
    </source>
</evidence>
<comment type="subcellular location">
    <subcellularLocation>
        <location evidence="1">Endoplasmic reticulum membrane</location>
        <topology evidence="1">Multi-pass membrane protein</topology>
    </subcellularLocation>
</comment>
<gene>
    <name evidence="9" type="ORF">DNG_05533</name>
</gene>
<evidence type="ECO:0000256" key="3">
    <source>
        <dbReference type="ARBA" id="ARBA00022692"/>
    </source>
</evidence>
<feature type="transmembrane region" description="Helical" evidence="8">
    <location>
        <begin position="20"/>
        <end position="38"/>
    </location>
</feature>
<keyword evidence="5 8" id="KW-1133">Transmembrane helix</keyword>
<keyword evidence="10" id="KW-1185">Reference proteome</keyword>
<dbReference type="InterPro" id="IPR008506">
    <property type="entry name" value="SND2/TMEM208"/>
</dbReference>
<evidence type="ECO:0000256" key="5">
    <source>
        <dbReference type="ARBA" id="ARBA00022989"/>
    </source>
</evidence>
<dbReference type="AlphaFoldDB" id="A0AAE8MY27"/>
<keyword evidence="4" id="KW-0256">Endoplasmic reticulum</keyword>
<comment type="caution">
    <text evidence="9">The sequence shown here is derived from an EMBL/GenBank/DDBJ whole genome shotgun (WGS) entry which is preliminary data.</text>
</comment>
<evidence type="ECO:0000256" key="7">
    <source>
        <dbReference type="SAM" id="MobiDB-lite"/>
    </source>
</evidence>
<dbReference type="PANTHER" id="PTHR13505">
    <property type="entry name" value="TRANSMEMBRANE PROTEIN 208"/>
    <property type="match status" value="1"/>
</dbReference>
<dbReference type="GO" id="GO:0006624">
    <property type="term" value="P:vacuolar protein processing"/>
    <property type="evidence" value="ECO:0007669"/>
    <property type="project" value="TreeGrafter"/>
</dbReference>
<name>A0AAE8MY27_9PEZI</name>
<keyword evidence="3 8" id="KW-0812">Transmembrane</keyword>
<dbReference type="GO" id="GO:0005789">
    <property type="term" value="C:endoplasmic reticulum membrane"/>
    <property type="evidence" value="ECO:0007669"/>
    <property type="project" value="UniProtKB-SubCell"/>
</dbReference>
<feature type="transmembrane region" description="Helical" evidence="8">
    <location>
        <begin position="83"/>
        <end position="108"/>
    </location>
</feature>
<dbReference type="PANTHER" id="PTHR13505:SF7">
    <property type="entry name" value="TRANSMEMBRANE PROTEIN 208"/>
    <property type="match status" value="1"/>
</dbReference>
<dbReference type="Pfam" id="PF05620">
    <property type="entry name" value="TMEM208_SND2"/>
    <property type="match status" value="1"/>
</dbReference>
<reference evidence="9" key="1">
    <citation type="submission" date="2018-03" db="EMBL/GenBank/DDBJ databases">
        <authorList>
            <person name="Guldener U."/>
        </authorList>
    </citation>
    <scope>NUCLEOTIDE SEQUENCE</scope>
</reference>
<evidence type="ECO:0000256" key="6">
    <source>
        <dbReference type="ARBA" id="ARBA00023136"/>
    </source>
</evidence>
<sequence>MAQKAKKDLAKANTASLKTLHLLSLLINALFILNAILRPSSRSLKLYLILSTPAFASQFVLERSGRPTRDKQTGNLKSAGQDLAGGGLVGSLFDVVWVTWACVVLVLVAGDKAWWLWSVIPAYGGYQAFKLAGKAKGLTGLGGMGGGAAGAGGDAAPPPAMNRKQRRAA</sequence>
<protein>
    <submittedName>
        <fullName evidence="9">Related to DUF788 domain protein</fullName>
    </submittedName>
</protein>